<evidence type="ECO:0000313" key="5">
    <source>
        <dbReference type="EMBL" id="MFC4032459.1"/>
    </source>
</evidence>
<keyword evidence="6" id="KW-1185">Reference proteome</keyword>
<feature type="domain" description="Penicillin binding protein A dimerisation" evidence="4">
    <location>
        <begin position="52"/>
        <end position="134"/>
    </location>
</feature>
<dbReference type="InterPro" id="IPR001460">
    <property type="entry name" value="PCN-bd_Tpept"/>
</dbReference>
<dbReference type="SUPFAM" id="SSF56601">
    <property type="entry name" value="beta-lactamase/transpeptidase-like"/>
    <property type="match status" value="1"/>
</dbReference>
<protein>
    <submittedName>
        <fullName evidence="5">Penicillin-binding transpeptidase domain-containing protein</fullName>
    </submittedName>
</protein>
<dbReference type="Gene3D" id="3.90.1310.10">
    <property type="entry name" value="Penicillin-binding protein 2a (Domain 2)"/>
    <property type="match status" value="1"/>
</dbReference>
<feature type="compositionally biased region" description="Low complexity" evidence="1">
    <location>
        <begin position="489"/>
        <end position="504"/>
    </location>
</feature>
<evidence type="ECO:0000259" key="4">
    <source>
        <dbReference type="Pfam" id="PF21922"/>
    </source>
</evidence>
<dbReference type="Pfam" id="PF00905">
    <property type="entry name" value="Transpeptidase"/>
    <property type="match status" value="1"/>
</dbReference>
<dbReference type="PANTHER" id="PTHR30627:SF24">
    <property type="entry name" value="PENICILLIN-BINDING PROTEIN 4B"/>
    <property type="match status" value="1"/>
</dbReference>
<name>A0ABV8HQ82_9ACTN</name>
<proteinExistence type="predicted"/>
<dbReference type="RefSeq" id="WP_386429442.1">
    <property type="nucleotide sequence ID" value="NZ_JBHSBB010000010.1"/>
</dbReference>
<dbReference type="Proteomes" id="UP001595765">
    <property type="component" value="Unassembled WGS sequence"/>
</dbReference>
<comment type="caution">
    <text evidence="5">The sequence shown here is derived from an EMBL/GenBank/DDBJ whole genome shotgun (WGS) entry which is preliminary data.</text>
</comment>
<dbReference type="EMBL" id="JBHSBB010000010">
    <property type="protein sequence ID" value="MFC4032459.1"/>
    <property type="molecule type" value="Genomic_DNA"/>
</dbReference>
<keyword evidence="2" id="KW-0732">Signal</keyword>
<evidence type="ECO:0000313" key="6">
    <source>
        <dbReference type="Proteomes" id="UP001595765"/>
    </source>
</evidence>
<feature type="chain" id="PRO_5046713044" evidence="2">
    <location>
        <begin position="24"/>
        <end position="554"/>
    </location>
</feature>
<feature type="signal peptide" evidence="2">
    <location>
        <begin position="1"/>
        <end position="23"/>
    </location>
</feature>
<organism evidence="5 6">
    <name type="scientific">Streptomyces polygonati</name>
    <dbReference type="NCBI Taxonomy" id="1617087"/>
    <lineage>
        <taxon>Bacteria</taxon>
        <taxon>Bacillati</taxon>
        <taxon>Actinomycetota</taxon>
        <taxon>Actinomycetes</taxon>
        <taxon>Kitasatosporales</taxon>
        <taxon>Streptomycetaceae</taxon>
        <taxon>Streptomyces</taxon>
    </lineage>
</organism>
<gene>
    <name evidence="5" type="ORF">ACFO3J_13325</name>
</gene>
<dbReference type="PANTHER" id="PTHR30627">
    <property type="entry name" value="PEPTIDOGLYCAN D,D-TRANSPEPTIDASE"/>
    <property type="match status" value="1"/>
</dbReference>
<evidence type="ECO:0000259" key="3">
    <source>
        <dbReference type="Pfam" id="PF00905"/>
    </source>
</evidence>
<evidence type="ECO:0000256" key="2">
    <source>
        <dbReference type="SAM" id="SignalP"/>
    </source>
</evidence>
<feature type="domain" description="Penicillin-binding protein transpeptidase" evidence="3">
    <location>
        <begin position="155"/>
        <end position="479"/>
    </location>
</feature>
<accession>A0ABV8HQ82</accession>
<feature type="region of interest" description="Disordered" evidence="1">
    <location>
        <begin position="489"/>
        <end position="554"/>
    </location>
</feature>
<dbReference type="Gene3D" id="3.40.710.10">
    <property type="entry name" value="DD-peptidase/beta-lactamase superfamily"/>
    <property type="match status" value="1"/>
</dbReference>
<feature type="compositionally biased region" description="Pro residues" evidence="1">
    <location>
        <begin position="505"/>
        <end position="538"/>
    </location>
</feature>
<reference evidence="6" key="1">
    <citation type="journal article" date="2019" name="Int. J. Syst. Evol. Microbiol.">
        <title>The Global Catalogue of Microorganisms (GCM) 10K type strain sequencing project: providing services to taxonomists for standard genome sequencing and annotation.</title>
        <authorList>
            <consortium name="The Broad Institute Genomics Platform"/>
            <consortium name="The Broad Institute Genome Sequencing Center for Infectious Disease"/>
            <person name="Wu L."/>
            <person name="Ma J."/>
        </authorList>
    </citation>
    <scope>NUCLEOTIDE SEQUENCE [LARGE SCALE GENOMIC DNA]</scope>
    <source>
        <strain evidence="6">CGMCC 4.7237</strain>
    </source>
</reference>
<dbReference type="Pfam" id="PF21922">
    <property type="entry name" value="PBP_dimer_2"/>
    <property type="match status" value="1"/>
</dbReference>
<dbReference type="InterPro" id="IPR012338">
    <property type="entry name" value="Beta-lactam/transpept-like"/>
</dbReference>
<sequence length="554" mass="57249">MNRCIRHGAGFCLLLLVALLFNAARVALVDAPAYDDNPANRRILVARYHQPRGDILAAGRPITGSHPTGGSLRYARTYADGPLYAPVTGFSSQIYGTTLLEGTEDPLLAGTDAALGSLPLWHEITRVGRRGGDVHTTIDPAAQRAAFAGLAGRKGAVAALDPVTGRVLALVSSPSYDPAALAGTGRAVNDAWARLTSDPDQPMLDRAIRQTYPPGSTFKVVTAAAALESGQVRDLRARTHSPDPYPLPGTTVSLANEGPGCADASVYDAFRISCNTVFAKLGADLGPRGMVEQAERFGFNDTRLRIPTGVARSNMDREMGSDQVALSSIGQFDTTATPLQMAMVAAAVANGGRLMRPYLVDRVTTHSGLTVSVTRPGLLHEAVSPRTAGLLRQLMEAVVTDGTGTGAAIPGAVVGGKTGTAQHGLSNVGTPYAWFIGYAQPRALAAASVAVAVVVEDAEALRADISGGGNAAPVARAVMRAVLGAWPGQLGQPAPAPRPGAQGAPVPPAPQSPQSPQSPPAPRQGPRLPPGPTGPPSPRRMFGPPAGVSRPWGN</sequence>
<evidence type="ECO:0000256" key="1">
    <source>
        <dbReference type="SAM" id="MobiDB-lite"/>
    </source>
</evidence>
<dbReference type="InterPro" id="IPR050515">
    <property type="entry name" value="Beta-lactam/transpept"/>
</dbReference>
<dbReference type="InterPro" id="IPR054120">
    <property type="entry name" value="PBPA_dimer"/>
</dbReference>